<evidence type="ECO:0000259" key="6">
    <source>
        <dbReference type="PROSITE" id="PS50043"/>
    </source>
</evidence>
<evidence type="ECO:0000313" key="8">
    <source>
        <dbReference type="EMBL" id="MFC7279154.1"/>
    </source>
</evidence>
<dbReference type="PRINTS" id="PR00038">
    <property type="entry name" value="HTHLUXR"/>
</dbReference>
<dbReference type="InterPro" id="IPR000792">
    <property type="entry name" value="Tscrpt_reg_LuxR_C"/>
</dbReference>
<accession>A0ABW2I2S1</accession>
<keyword evidence="3" id="KW-0238">DNA-binding</keyword>
<dbReference type="CDD" id="cd06170">
    <property type="entry name" value="LuxR_C_like"/>
    <property type="match status" value="1"/>
</dbReference>
<dbReference type="InterPro" id="IPR058245">
    <property type="entry name" value="NreC/VraR/RcsB-like_REC"/>
</dbReference>
<dbReference type="Proteomes" id="UP001596548">
    <property type="component" value="Unassembled WGS sequence"/>
</dbReference>
<evidence type="ECO:0000256" key="5">
    <source>
        <dbReference type="PROSITE-ProRule" id="PRU00169"/>
    </source>
</evidence>
<evidence type="ECO:0000256" key="4">
    <source>
        <dbReference type="ARBA" id="ARBA00023163"/>
    </source>
</evidence>
<dbReference type="EMBL" id="JBHTBJ010000044">
    <property type="protein sequence ID" value="MFC7279154.1"/>
    <property type="molecule type" value="Genomic_DNA"/>
</dbReference>
<dbReference type="PROSITE" id="PS50043">
    <property type="entry name" value="HTH_LUXR_2"/>
    <property type="match status" value="1"/>
</dbReference>
<dbReference type="SUPFAM" id="SSF52172">
    <property type="entry name" value="CheY-like"/>
    <property type="match status" value="1"/>
</dbReference>
<proteinExistence type="predicted"/>
<organism evidence="8 9">
    <name type="scientific">Paractinoplanes rhizophilus</name>
    <dbReference type="NCBI Taxonomy" id="1416877"/>
    <lineage>
        <taxon>Bacteria</taxon>
        <taxon>Bacillati</taxon>
        <taxon>Actinomycetota</taxon>
        <taxon>Actinomycetes</taxon>
        <taxon>Micromonosporales</taxon>
        <taxon>Micromonosporaceae</taxon>
        <taxon>Paractinoplanes</taxon>
    </lineage>
</organism>
<dbReference type="Pfam" id="PF00196">
    <property type="entry name" value="GerE"/>
    <property type="match status" value="1"/>
</dbReference>
<protein>
    <submittedName>
        <fullName evidence="8">Response regulator</fullName>
    </submittedName>
</protein>
<keyword evidence="4" id="KW-0804">Transcription</keyword>
<evidence type="ECO:0000313" key="9">
    <source>
        <dbReference type="Proteomes" id="UP001596548"/>
    </source>
</evidence>
<dbReference type="SMART" id="SM00421">
    <property type="entry name" value="HTH_LUXR"/>
    <property type="match status" value="1"/>
</dbReference>
<evidence type="ECO:0000256" key="1">
    <source>
        <dbReference type="ARBA" id="ARBA00022553"/>
    </source>
</evidence>
<dbReference type="PANTHER" id="PTHR43214">
    <property type="entry name" value="TWO-COMPONENT RESPONSE REGULATOR"/>
    <property type="match status" value="1"/>
</dbReference>
<feature type="domain" description="Response regulatory" evidence="7">
    <location>
        <begin position="8"/>
        <end position="124"/>
    </location>
</feature>
<dbReference type="PROSITE" id="PS00622">
    <property type="entry name" value="HTH_LUXR_1"/>
    <property type="match status" value="1"/>
</dbReference>
<dbReference type="PANTHER" id="PTHR43214:SF24">
    <property type="entry name" value="TRANSCRIPTIONAL REGULATORY PROTEIN NARL-RELATED"/>
    <property type="match status" value="1"/>
</dbReference>
<dbReference type="Pfam" id="PF00072">
    <property type="entry name" value="Response_reg"/>
    <property type="match status" value="1"/>
</dbReference>
<keyword evidence="2" id="KW-0805">Transcription regulation</keyword>
<dbReference type="PROSITE" id="PS50110">
    <property type="entry name" value="RESPONSE_REGULATORY"/>
    <property type="match status" value="1"/>
</dbReference>
<dbReference type="InterPro" id="IPR001789">
    <property type="entry name" value="Sig_transdc_resp-reg_receiver"/>
</dbReference>
<evidence type="ECO:0000256" key="3">
    <source>
        <dbReference type="ARBA" id="ARBA00023125"/>
    </source>
</evidence>
<evidence type="ECO:0000259" key="7">
    <source>
        <dbReference type="PROSITE" id="PS50110"/>
    </source>
</evidence>
<sequence>MADVTPVRVLIVDDDPLVRSGLSMMLAAFDEIQVIAAISDGTEVAAAVNTYRPQVVLMDIRMPGLDGLTATADLRRRRDPPEVVVLTTFDTDEHVRRAMQVGASGFLLKHEPPGDIAQAIRRAAEGEPIFTPSVLRKVMGLAGEHGRSQGRDRALERLRRLSPGETEVARLIADGRTNQEIGVELRMSTATVKAYVTRIFTKLGLTNRVQVAILVHESR</sequence>
<dbReference type="Gene3D" id="3.40.50.2300">
    <property type="match status" value="1"/>
</dbReference>
<reference evidence="9" key="1">
    <citation type="journal article" date="2019" name="Int. J. Syst. Evol. Microbiol.">
        <title>The Global Catalogue of Microorganisms (GCM) 10K type strain sequencing project: providing services to taxonomists for standard genome sequencing and annotation.</title>
        <authorList>
            <consortium name="The Broad Institute Genomics Platform"/>
            <consortium name="The Broad Institute Genome Sequencing Center for Infectious Disease"/>
            <person name="Wu L."/>
            <person name="Ma J."/>
        </authorList>
    </citation>
    <scope>NUCLEOTIDE SEQUENCE [LARGE SCALE GENOMIC DNA]</scope>
    <source>
        <strain evidence="9">XZYJT-10</strain>
    </source>
</reference>
<name>A0ABW2I2S1_9ACTN</name>
<gene>
    <name evidence="8" type="ORF">ACFQS1_34770</name>
</gene>
<dbReference type="CDD" id="cd17535">
    <property type="entry name" value="REC_NarL-like"/>
    <property type="match status" value="1"/>
</dbReference>
<feature type="modified residue" description="4-aspartylphosphate" evidence="5">
    <location>
        <position position="59"/>
    </location>
</feature>
<dbReference type="InterPro" id="IPR039420">
    <property type="entry name" value="WalR-like"/>
</dbReference>
<keyword evidence="9" id="KW-1185">Reference proteome</keyword>
<evidence type="ECO:0000256" key="2">
    <source>
        <dbReference type="ARBA" id="ARBA00023015"/>
    </source>
</evidence>
<dbReference type="SMART" id="SM00448">
    <property type="entry name" value="REC"/>
    <property type="match status" value="1"/>
</dbReference>
<comment type="caution">
    <text evidence="8">The sequence shown here is derived from an EMBL/GenBank/DDBJ whole genome shotgun (WGS) entry which is preliminary data.</text>
</comment>
<dbReference type="RefSeq" id="WP_378976271.1">
    <property type="nucleotide sequence ID" value="NZ_JBHTBJ010000044.1"/>
</dbReference>
<keyword evidence="1 5" id="KW-0597">Phosphoprotein</keyword>
<feature type="domain" description="HTH luxR-type" evidence="6">
    <location>
        <begin position="154"/>
        <end position="219"/>
    </location>
</feature>
<dbReference type="InterPro" id="IPR011006">
    <property type="entry name" value="CheY-like_superfamily"/>
</dbReference>